<keyword evidence="6 7" id="KW-0472">Membrane</keyword>
<protein>
    <submittedName>
        <fullName evidence="8">Type III secretion inner membrane protein SctT</fullName>
    </submittedName>
</protein>
<evidence type="ECO:0000256" key="6">
    <source>
        <dbReference type="ARBA" id="ARBA00023136"/>
    </source>
</evidence>
<comment type="similarity">
    <text evidence="2">Belongs to the FliR/MopE/SpaR family.</text>
</comment>
<feature type="transmembrane region" description="Helical" evidence="7">
    <location>
        <begin position="203"/>
        <end position="224"/>
    </location>
</feature>
<evidence type="ECO:0000256" key="2">
    <source>
        <dbReference type="ARBA" id="ARBA00009772"/>
    </source>
</evidence>
<dbReference type="PANTHER" id="PTHR30065:SF1">
    <property type="entry name" value="SURFACE PRESENTATION OF ANTIGENS PROTEIN SPAR"/>
    <property type="match status" value="1"/>
</dbReference>
<keyword evidence="5 7" id="KW-1133">Transmembrane helix</keyword>
<evidence type="ECO:0000256" key="1">
    <source>
        <dbReference type="ARBA" id="ARBA00004651"/>
    </source>
</evidence>
<evidence type="ECO:0000256" key="5">
    <source>
        <dbReference type="ARBA" id="ARBA00022989"/>
    </source>
</evidence>
<organism evidence="8 9">
    <name type="scientific">Candidatus Similichlamydia laticola</name>
    <dbReference type="NCBI Taxonomy" id="2170265"/>
    <lineage>
        <taxon>Bacteria</taxon>
        <taxon>Pseudomonadati</taxon>
        <taxon>Chlamydiota</taxon>
        <taxon>Chlamydiia</taxon>
        <taxon>Parachlamydiales</taxon>
        <taxon>Candidatus Parilichlamydiaceae</taxon>
        <taxon>Candidatus Similichlamydia</taxon>
    </lineage>
</organism>
<keyword evidence="4 7" id="KW-0812">Transmembrane</keyword>
<feature type="transmembrane region" description="Helical" evidence="7">
    <location>
        <begin position="91"/>
        <end position="112"/>
    </location>
</feature>
<evidence type="ECO:0000256" key="4">
    <source>
        <dbReference type="ARBA" id="ARBA00022692"/>
    </source>
</evidence>
<comment type="caution">
    <text evidence="8">The sequence shown here is derived from an EMBL/GenBank/DDBJ whole genome shotgun (WGS) entry which is preliminary data.</text>
</comment>
<evidence type="ECO:0000313" key="8">
    <source>
        <dbReference type="EMBL" id="RDB31848.1"/>
    </source>
</evidence>
<feature type="transmembrane region" description="Helical" evidence="7">
    <location>
        <begin position="133"/>
        <end position="154"/>
    </location>
</feature>
<feature type="transmembrane region" description="Helical" evidence="7">
    <location>
        <begin position="22"/>
        <end position="40"/>
    </location>
</feature>
<dbReference type="InterPro" id="IPR002010">
    <property type="entry name" value="T3SS_IM_R"/>
</dbReference>
<accession>A0A369KD68</accession>
<comment type="subcellular location">
    <subcellularLocation>
        <location evidence="1">Cell membrane</location>
        <topology evidence="1">Multi-pass membrane protein</topology>
    </subcellularLocation>
</comment>
<proteinExistence type="inferred from homology"/>
<keyword evidence="3" id="KW-1003">Cell membrane</keyword>
<dbReference type="EMBL" id="QQBG01000005">
    <property type="protein sequence ID" value="RDB31848.1"/>
    <property type="molecule type" value="Genomic_DNA"/>
</dbReference>
<dbReference type="GO" id="GO:0006605">
    <property type="term" value="P:protein targeting"/>
    <property type="evidence" value="ECO:0007669"/>
    <property type="project" value="InterPro"/>
</dbReference>
<dbReference type="AlphaFoldDB" id="A0A369KD68"/>
<gene>
    <name evidence="8" type="ORF">HAT2_00042</name>
</gene>
<dbReference type="Pfam" id="PF01311">
    <property type="entry name" value="Bac_export_1"/>
    <property type="match status" value="1"/>
</dbReference>
<evidence type="ECO:0000256" key="7">
    <source>
        <dbReference type="SAM" id="Phobius"/>
    </source>
</evidence>
<dbReference type="PANTHER" id="PTHR30065">
    <property type="entry name" value="FLAGELLAR BIOSYNTHETIC PROTEIN FLIR"/>
    <property type="match status" value="1"/>
</dbReference>
<dbReference type="RefSeq" id="WP_181860259.1">
    <property type="nucleotide sequence ID" value="NZ_QQBG01000005.1"/>
</dbReference>
<sequence>MTESGTLHLLAKDVFLAPFFDFALPLFILSLCRIFPFVQLSPFLGSRSLPMVAKVGFSISLSPLAMCYMIGNTADFSSNLMYLCIKEIFFGFLLGVISSVPFYVMMMAGSLIDHQKGTSSLMLTDPLLSIQDSPIGIIFVYLLAALYWSSGAAFKALDLLLGSFSLFPADKGIPIQMLESVQQPVLSEFIPVIGTCFRMAIELVAPILGSLLMVDVLLGITNRLTPQVQISFMGQSLKAFIGLLSLALCIQSLFNDIKKKGNKWVGKINTYTTLLSLPSKTTDPKWKEDKP</sequence>
<dbReference type="GO" id="GO:0005886">
    <property type="term" value="C:plasma membrane"/>
    <property type="evidence" value="ECO:0007669"/>
    <property type="project" value="UniProtKB-SubCell"/>
</dbReference>
<dbReference type="Proteomes" id="UP000253816">
    <property type="component" value="Unassembled WGS sequence"/>
</dbReference>
<evidence type="ECO:0000256" key="3">
    <source>
        <dbReference type="ARBA" id="ARBA00022475"/>
    </source>
</evidence>
<evidence type="ECO:0000313" key="9">
    <source>
        <dbReference type="Proteomes" id="UP000253816"/>
    </source>
</evidence>
<dbReference type="PRINTS" id="PR00953">
    <property type="entry name" value="TYPE3IMRPROT"/>
</dbReference>
<feature type="transmembrane region" description="Helical" evidence="7">
    <location>
        <begin position="236"/>
        <end position="254"/>
    </location>
</feature>
<reference evidence="8 9" key="1">
    <citation type="submission" date="2018-07" db="EMBL/GenBank/DDBJ databases">
        <title>Comparative genomics of the Candidatus Parilichlamydiaceae reveals evidence of convergent evolution and genome reduction in the phylum Chlamydiae.</title>
        <authorList>
            <person name="Taylor-Brown A."/>
            <person name="Polkinghorne A."/>
        </authorList>
    </citation>
    <scope>NUCLEOTIDE SEQUENCE [LARGE SCALE GENOMIC DNA]</scope>
    <source>
        <strain evidence="8 9">Hat2</strain>
    </source>
</reference>
<keyword evidence="9" id="KW-1185">Reference proteome</keyword>
<name>A0A369KD68_9BACT</name>